<dbReference type="HOGENOM" id="CLU_2866308_0_0_0"/>
<accession>I3ZIX9</accession>
<evidence type="ECO:0000313" key="1">
    <source>
        <dbReference type="EMBL" id="AFL89197.1"/>
    </source>
</evidence>
<keyword evidence="2" id="KW-1185">Reference proteome</keyword>
<dbReference type="EMBL" id="CP003379">
    <property type="protein sequence ID" value="AFL89197.1"/>
    <property type="molecule type" value="Genomic_DNA"/>
</dbReference>
<dbReference type="AlphaFoldDB" id="I3ZIX9"/>
<sequence>MRAAVVNEVRYKWDECLAGQMSLSDCCCTAVSHSKSERLRYLAISATSRLAENPGSAISETRVN</sequence>
<gene>
    <name evidence="1" type="ordered locus">Terro_2965</name>
</gene>
<dbReference type="Proteomes" id="UP000006056">
    <property type="component" value="Chromosome"/>
</dbReference>
<name>I3ZIX9_TERRK</name>
<organism evidence="1 2">
    <name type="scientific">Terriglobus roseus (strain DSM 18391 / NRRL B-41598 / KBS 63)</name>
    <dbReference type="NCBI Taxonomy" id="926566"/>
    <lineage>
        <taxon>Bacteria</taxon>
        <taxon>Pseudomonadati</taxon>
        <taxon>Acidobacteriota</taxon>
        <taxon>Terriglobia</taxon>
        <taxon>Terriglobales</taxon>
        <taxon>Acidobacteriaceae</taxon>
        <taxon>Terriglobus</taxon>
    </lineage>
</organism>
<evidence type="ECO:0000313" key="2">
    <source>
        <dbReference type="Proteomes" id="UP000006056"/>
    </source>
</evidence>
<protein>
    <submittedName>
        <fullName evidence="1">Uncharacterized protein</fullName>
    </submittedName>
</protein>
<reference evidence="1 2" key="1">
    <citation type="submission" date="2012-06" db="EMBL/GenBank/DDBJ databases">
        <title>Complete genome of Terriglobus roseus DSM 18391.</title>
        <authorList>
            <consortium name="US DOE Joint Genome Institute (JGI-PGF)"/>
            <person name="Lucas S."/>
            <person name="Copeland A."/>
            <person name="Lapidus A."/>
            <person name="Glavina del Rio T."/>
            <person name="Dalin E."/>
            <person name="Tice H."/>
            <person name="Bruce D."/>
            <person name="Goodwin L."/>
            <person name="Pitluck S."/>
            <person name="Peters L."/>
            <person name="Mikhailova N."/>
            <person name="Munk A.C.C."/>
            <person name="Kyrpides N."/>
            <person name="Mavromatis K."/>
            <person name="Ivanova N."/>
            <person name="Brettin T."/>
            <person name="Detter J.C."/>
            <person name="Han C."/>
            <person name="Larimer F."/>
            <person name="Land M."/>
            <person name="Hauser L."/>
            <person name="Markowitz V."/>
            <person name="Cheng J.-F."/>
            <person name="Hugenholtz P."/>
            <person name="Woyke T."/>
            <person name="Wu D."/>
            <person name="Brambilla E."/>
            <person name="Klenk H.-P."/>
            <person name="Eisen J.A."/>
        </authorList>
    </citation>
    <scope>NUCLEOTIDE SEQUENCE [LARGE SCALE GENOMIC DNA]</scope>
    <source>
        <strain evidence="2">DSM 18391 / NRRL B-41598 / KBS 63</strain>
    </source>
</reference>
<proteinExistence type="predicted"/>
<dbReference type="KEGG" id="trs:Terro_2965"/>